<gene>
    <name evidence="2" type="ORF">METZ01_LOCUS259067</name>
</gene>
<dbReference type="AlphaFoldDB" id="A0A382J567"/>
<evidence type="ECO:0000313" key="2">
    <source>
        <dbReference type="EMBL" id="SVC06213.1"/>
    </source>
</evidence>
<feature type="non-terminal residue" evidence="2">
    <location>
        <position position="93"/>
    </location>
</feature>
<feature type="non-terminal residue" evidence="2">
    <location>
        <position position="1"/>
    </location>
</feature>
<feature type="domain" description="DUF6285" evidence="1">
    <location>
        <begin position="12"/>
        <end position="92"/>
    </location>
</feature>
<proteinExistence type="predicted"/>
<dbReference type="Pfam" id="PF19802">
    <property type="entry name" value="DUF6285"/>
    <property type="match status" value="1"/>
</dbReference>
<name>A0A382J567_9ZZZZ</name>
<protein>
    <recommendedName>
        <fullName evidence="1">DUF6285 domain-containing protein</fullName>
    </recommendedName>
</protein>
<reference evidence="2" key="1">
    <citation type="submission" date="2018-05" db="EMBL/GenBank/DDBJ databases">
        <authorList>
            <person name="Lanie J.A."/>
            <person name="Ng W.-L."/>
            <person name="Kazmierczak K.M."/>
            <person name="Andrzejewski T.M."/>
            <person name="Davidsen T.M."/>
            <person name="Wayne K.J."/>
            <person name="Tettelin H."/>
            <person name="Glass J.I."/>
            <person name="Rusch D."/>
            <person name="Podicherti R."/>
            <person name="Tsui H.-C.T."/>
            <person name="Winkler M.E."/>
        </authorList>
    </citation>
    <scope>NUCLEOTIDE SEQUENCE</scope>
</reference>
<accession>A0A382J567</accession>
<organism evidence="2">
    <name type="scientific">marine metagenome</name>
    <dbReference type="NCBI Taxonomy" id="408172"/>
    <lineage>
        <taxon>unclassified sequences</taxon>
        <taxon>metagenomes</taxon>
        <taxon>ecological metagenomes</taxon>
    </lineage>
</organism>
<evidence type="ECO:0000259" key="1">
    <source>
        <dbReference type="Pfam" id="PF19802"/>
    </source>
</evidence>
<dbReference type="InterPro" id="IPR046252">
    <property type="entry name" value="DUF6285"/>
</dbReference>
<dbReference type="EMBL" id="UINC01071368">
    <property type="protein sequence ID" value="SVC06213.1"/>
    <property type="molecule type" value="Genomic_DNA"/>
</dbReference>
<sequence>VYIFLEEKVKENLPNHLAFNTQIAINVLKVVKRELDNGDKLSEESEEILSNLITDPEKASLEKLAESISSGEIELENKKLQEALVEITKKKIS</sequence>